<dbReference type="InterPro" id="IPR000294">
    <property type="entry name" value="GLA_domain"/>
</dbReference>
<feature type="compositionally biased region" description="Polar residues" evidence="2">
    <location>
        <begin position="186"/>
        <end position="195"/>
    </location>
</feature>
<dbReference type="InParanoid" id="H3BBL6"/>
<dbReference type="GO" id="GO:0005509">
    <property type="term" value="F:calcium ion binding"/>
    <property type="evidence" value="ECO:0007669"/>
    <property type="project" value="InterPro"/>
</dbReference>
<dbReference type="KEGG" id="lcm:102356462"/>
<proteinExistence type="predicted"/>
<keyword evidence="3" id="KW-0472">Membrane</keyword>
<feature type="transmembrane region" description="Helical" evidence="3">
    <location>
        <begin position="134"/>
        <end position="155"/>
    </location>
</feature>
<dbReference type="InterPro" id="IPR017857">
    <property type="entry name" value="Coagulation_fac-like_Gla_dom"/>
</dbReference>
<dbReference type="EMBL" id="AFYH01032494">
    <property type="status" value="NOT_ANNOTATED_CDS"/>
    <property type="molecule type" value="Genomic_DNA"/>
</dbReference>
<dbReference type="STRING" id="7897.ENSLACP00000019287"/>
<feature type="transmembrane region" description="Helical" evidence="3">
    <location>
        <begin position="12"/>
        <end position="33"/>
    </location>
</feature>
<dbReference type="InterPro" id="IPR035972">
    <property type="entry name" value="GLA-like_dom_SF"/>
</dbReference>
<reference evidence="6" key="1">
    <citation type="submission" date="2011-08" db="EMBL/GenBank/DDBJ databases">
        <title>The draft genome of Latimeria chalumnae.</title>
        <authorList>
            <person name="Di Palma F."/>
            <person name="Alfoldi J."/>
            <person name="Johnson J."/>
            <person name="Berlin A."/>
            <person name="Gnerre S."/>
            <person name="Jaffe D."/>
            <person name="MacCallum I."/>
            <person name="Young S."/>
            <person name="Walker B.J."/>
            <person name="Lander E."/>
            <person name="Lindblad-Toh K."/>
        </authorList>
    </citation>
    <scope>NUCLEOTIDE SEQUENCE [LARGE SCALE GENOMIC DNA]</scope>
    <source>
        <strain evidence="6">Wild caught</strain>
    </source>
</reference>
<dbReference type="Gene3D" id="4.10.740.10">
    <property type="entry name" value="Coagulation Factor IX"/>
    <property type="match status" value="1"/>
</dbReference>
<dbReference type="FunCoup" id="H3BBL6">
    <property type="interactions" value="287"/>
</dbReference>
<evidence type="ECO:0000313" key="5">
    <source>
        <dbReference type="Ensembl" id="ENSLACP00000019287.2"/>
    </source>
</evidence>
<organism evidence="5 6">
    <name type="scientific">Latimeria chalumnae</name>
    <name type="common">Coelacanth</name>
    <dbReference type="NCBI Taxonomy" id="7897"/>
    <lineage>
        <taxon>Eukaryota</taxon>
        <taxon>Metazoa</taxon>
        <taxon>Chordata</taxon>
        <taxon>Craniata</taxon>
        <taxon>Vertebrata</taxon>
        <taxon>Euteleostomi</taxon>
        <taxon>Coelacanthiformes</taxon>
        <taxon>Coelacanthidae</taxon>
        <taxon>Latimeria</taxon>
    </lineage>
</organism>
<dbReference type="FunFam" id="4.10.740.10:FF:000001">
    <property type="entry name" value="vitamin K-dependent protein S"/>
    <property type="match status" value="1"/>
</dbReference>
<dbReference type="PROSITE" id="PS00011">
    <property type="entry name" value="GLA_1"/>
    <property type="match status" value="1"/>
</dbReference>
<dbReference type="OrthoDB" id="9945709at2759"/>
<sequence length="229" mass="25826">MSRLNNAFRGSVAPYTHMFLYFVLVCQMHLIALGMPSCSRKLDQTKNIEHRTEEVFVNGKEASVFFGRHLLYNRFDFEIFTQGNLERECYEEVCNYEEAREVFEDDAKTKNFWKSYGSDKPGLQKPQRIDVTGLLAGLVSVGVCLVVIGLLSWYFCQSRCKSNRSSSTSRVRRHASMTPVAEEMSLNPTSVSSDAKQPGLPSYEQAMASTGQYDAPPPPYSGSCSETHQ</sequence>
<evidence type="ECO:0000259" key="4">
    <source>
        <dbReference type="PROSITE" id="PS50998"/>
    </source>
</evidence>
<evidence type="ECO:0000256" key="2">
    <source>
        <dbReference type="SAM" id="MobiDB-lite"/>
    </source>
</evidence>
<dbReference type="SMART" id="SM00069">
    <property type="entry name" value="GLA"/>
    <property type="match status" value="1"/>
</dbReference>
<keyword evidence="3" id="KW-0812">Transmembrane</keyword>
<dbReference type="GeneTree" id="ENSGT00940000158268"/>
<name>H3BBL6_LATCH</name>
<gene>
    <name evidence="5" type="primary">PRRG4</name>
</gene>
<evidence type="ECO:0000256" key="3">
    <source>
        <dbReference type="SAM" id="Phobius"/>
    </source>
</evidence>
<keyword evidence="1" id="KW-1015">Disulfide bond</keyword>
<dbReference type="Bgee" id="ENSLACG00000016967">
    <property type="expression patterns" value="Expressed in mesonephros and 6 other cell types or tissues"/>
</dbReference>
<protein>
    <submittedName>
        <fullName evidence="5">Proline rich and Gla domain 4</fullName>
    </submittedName>
</protein>
<dbReference type="AlphaFoldDB" id="H3BBL6"/>
<dbReference type="RefSeq" id="XP_005991295.1">
    <property type="nucleotide sequence ID" value="XM_005991233.3"/>
</dbReference>
<keyword evidence="6" id="KW-1185">Reference proteome</keyword>
<dbReference type="Ensembl" id="ENSLACT00000019421.2">
    <property type="protein sequence ID" value="ENSLACP00000019287.2"/>
    <property type="gene ID" value="ENSLACG00000016967.2"/>
</dbReference>
<dbReference type="OMA" id="REETCNY"/>
<dbReference type="eggNOG" id="ENOG502S0JP">
    <property type="taxonomic scope" value="Eukaryota"/>
</dbReference>
<dbReference type="CTD" id="79056"/>
<dbReference type="GeneID" id="102356462"/>
<dbReference type="SUPFAM" id="SSF57630">
    <property type="entry name" value="GLA-domain"/>
    <property type="match status" value="1"/>
</dbReference>
<dbReference type="Proteomes" id="UP000008672">
    <property type="component" value="Unassembled WGS sequence"/>
</dbReference>
<dbReference type="PANTHER" id="PTHR24278">
    <property type="entry name" value="COAGULATION FACTOR"/>
    <property type="match status" value="1"/>
</dbReference>
<feature type="region of interest" description="Disordered" evidence="2">
    <location>
        <begin position="167"/>
        <end position="229"/>
    </location>
</feature>
<dbReference type="Pfam" id="PF00594">
    <property type="entry name" value="Gla"/>
    <property type="match status" value="1"/>
</dbReference>
<dbReference type="GO" id="GO:0005886">
    <property type="term" value="C:plasma membrane"/>
    <property type="evidence" value="ECO:0007669"/>
    <property type="project" value="TreeGrafter"/>
</dbReference>
<dbReference type="EMBL" id="AFYH01032492">
    <property type="status" value="NOT_ANNOTATED_CDS"/>
    <property type="molecule type" value="Genomic_DNA"/>
</dbReference>
<dbReference type="PROSITE" id="PS50998">
    <property type="entry name" value="GLA_2"/>
    <property type="match status" value="1"/>
</dbReference>
<dbReference type="PRINTS" id="PR00001">
    <property type="entry name" value="GLABLOOD"/>
</dbReference>
<accession>H3BBL6</accession>
<dbReference type="InterPro" id="IPR050442">
    <property type="entry name" value="Peptidase_S1_coag_factors"/>
</dbReference>
<feature type="domain" description="Gla" evidence="4">
    <location>
        <begin position="72"/>
        <end position="118"/>
    </location>
</feature>
<dbReference type="EMBL" id="AFYH01032493">
    <property type="status" value="NOT_ANNOTATED_CDS"/>
    <property type="molecule type" value="Genomic_DNA"/>
</dbReference>
<evidence type="ECO:0000313" key="6">
    <source>
        <dbReference type="Proteomes" id="UP000008672"/>
    </source>
</evidence>
<reference evidence="5" key="3">
    <citation type="submission" date="2025-09" db="UniProtKB">
        <authorList>
            <consortium name="Ensembl"/>
        </authorList>
    </citation>
    <scope>IDENTIFICATION</scope>
</reference>
<keyword evidence="3" id="KW-1133">Transmembrane helix</keyword>
<dbReference type="GO" id="GO:0005615">
    <property type="term" value="C:extracellular space"/>
    <property type="evidence" value="ECO:0007669"/>
    <property type="project" value="TreeGrafter"/>
</dbReference>
<reference evidence="5" key="2">
    <citation type="submission" date="2025-08" db="UniProtKB">
        <authorList>
            <consortium name="Ensembl"/>
        </authorList>
    </citation>
    <scope>IDENTIFICATION</scope>
</reference>
<evidence type="ECO:0000256" key="1">
    <source>
        <dbReference type="ARBA" id="ARBA00023157"/>
    </source>
</evidence>
<dbReference type="PANTHER" id="PTHR24278:SF38">
    <property type="entry name" value="TRANSMEMBRANE GAMMA-CARBOXYGLUTAMIC ACID PROTEIN 4"/>
    <property type="match status" value="1"/>
</dbReference>